<comment type="caution">
    <text evidence="1">The sequence shown here is derived from an EMBL/GenBank/DDBJ whole genome shotgun (WGS) entry which is preliminary data.</text>
</comment>
<accession>A0AA36J7U7</accession>
<name>A0AA36J7U7_9DINO</name>
<dbReference type="Proteomes" id="UP001178507">
    <property type="component" value="Unassembled WGS sequence"/>
</dbReference>
<reference evidence="1" key="1">
    <citation type="submission" date="2023-08" db="EMBL/GenBank/DDBJ databases">
        <authorList>
            <person name="Chen Y."/>
            <person name="Shah S."/>
            <person name="Dougan E. K."/>
            <person name="Thang M."/>
            <person name="Chan C."/>
        </authorList>
    </citation>
    <scope>NUCLEOTIDE SEQUENCE</scope>
</reference>
<sequence length="120" mass="13118">MAWVMCSLLALQYAAQPFLTRSFAGDLSTDTLVVAGEMLKICLCLVLLGPSNLCGAFRRWTPWMGLRDAATPAVAYAAGQGPMFVAIQNPRSVYNGCPGQAAACDCHLWFQHYHQIVPPW</sequence>
<dbReference type="EMBL" id="CAUJNA010003405">
    <property type="protein sequence ID" value="CAJ1401238.1"/>
    <property type="molecule type" value="Genomic_DNA"/>
</dbReference>
<proteinExistence type="predicted"/>
<evidence type="ECO:0000313" key="1">
    <source>
        <dbReference type="EMBL" id="CAJ1401238.1"/>
    </source>
</evidence>
<keyword evidence="2" id="KW-1185">Reference proteome</keyword>
<organism evidence="1 2">
    <name type="scientific">Effrenium voratum</name>
    <dbReference type="NCBI Taxonomy" id="2562239"/>
    <lineage>
        <taxon>Eukaryota</taxon>
        <taxon>Sar</taxon>
        <taxon>Alveolata</taxon>
        <taxon>Dinophyceae</taxon>
        <taxon>Suessiales</taxon>
        <taxon>Symbiodiniaceae</taxon>
        <taxon>Effrenium</taxon>
    </lineage>
</organism>
<protein>
    <submittedName>
        <fullName evidence="1">Uncharacterized protein</fullName>
    </submittedName>
</protein>
<dbReference type="AlphaFoldDB" id="A0AA36J7U7"/>
<gene>
    <name evidence="1" type="ORF">EVOR1521_LOCUS24426</name>
</gene>
<evidence type="ECO:0000313" key="2">
    <source>
        <dbReference type="Proteomes" id="UP001178507"/>
    </source>
</evidence>